<dbReference type="RefSeq" id="WP_013452832.1">
    <property type="nucleotide sequence ID" value="NC_014759.1"/>
</dbReference>
<gene>
    <name evidence="1" type="ordered locus">Ftrac_0679</name>
</gene>
<protein>
    <recommendedName>
        <fullName evidence="3">DUF4304 domain-containing protein</fullName>
    </recommendedName>
</protein>
<dbReference type="KEGG" id="mtt:Ftrac_0679"/>
<proteinExistence type="predicted"/>
<dbReference type="EMBL" id="CP002349">
    <property type="protein sequence ID" value="ADR20681.1"/>
    <property type="molecule type" value="Genomic_DNA"/>
</dbReference>
<evidence type="ECO:0008006" key="3">
    <source>
        <dbReference type="Google" id="ProtNLM"/>
    </source>
</evidence>
<name>E4TRE7_MARTH</name>
<evidence type="ECO:0000313" key="1">
    <source>
        <dbReference type="EMBL" id="ADR20681.1"/>
    </source>
</evidence>
<reference evidence="1 2" key="1">
    <citation type="journal article" date="2011" name="Stand. Genomic Sci.">
        <title>Complete genome sequence of Marivirga tractuosa type strain (H-43).</title>
        <authorList>
            <person name="Pagani I."/>
            <person name="Chertkov O."/>
            <person name="Lapidus A."/>
            <person name="Lucas S."/>
            <person name="Del Rio T.G."/>
            <person name="Tice H."/>
            <person name="Copeland A."/>
            <person name="Cheng J.F."/>
            <person name="Nolan M."/>
            <person name="Saunders E."/>
            <person name="Pitluck S."/>
            <person name="Held B."/>
            <person name="Goodwin L."/>
            <person name="Liolios K."/>
            <person name="Ovchinikova G."/>
            <person name="Ivanova N."/>
            <person name="Mavromatis K."/>
            <person name="Pati A."/>
            <person name="Chen A."/>
            <person name="Palaniappan K."/>
            <person name="Land M."/>
            <person name="Hauser L."/>
            <person name="Jeffries C.D."/>
            <person name="Detter J.C."/>
            <person name="Han C."/>
            <person name="Tapia R."/>
            <person name="Ngatchou-Djao O.D."/>
            <person name="Rohde M."/>
            <person name="Goker M."/>
            <person name="Spring S."/>
            <person name="Sikorski J."/>
            <person name="Woyke T."/>
            <person name="Bristow J."/>
            <person name="Eisen J.A."/>
            <person name="Markowitz V."/>
            <person name="Hugenholtz P."/>
            <person name="Klenk H.P."/>
            <person name="Kyrpides N.C."/>
        </authorList>
    </citation>
    <scope>NUCLEOTIDE SEQUENCE [LARGE SCALE GENOMIC DNA]</scope>
    <source>
        <strain evidence="2">ATCC 23168 / DSM 4126 / NBRC 15989 / NCIMB 1408 / VKM B-1430 / H-43</strain>
    </source>
</reference>
<organism evidence="1 2">
    <name type="scientific">Marivirga tractuosa (strain ATCC 23168 / DSM 4126 / NBRC 15989 / NCIMB 1408 / VKM B-1430 / H-43)</name>
    <name type="common">Microscilla tractuosa</name>
    <name type="synonym">Flexibacter tractuosus</name>
    <dbReference type="NCBI Taxonomy" id="643867"/>
    <lineage>
        <taxon>Bacteria</taxon>
        <taxon>Pseudomonadati</taxon>
        <taxon>Bacteroidota</taxon>
        <taxon>Cytophagia</taxon>
        <taxon>Cytophagales</taxon>
        <taxon>Marivirgaceae</taxon>
        <taxon>Marivirga</taxon>
    </lineage>
</organism>
<dbReference type="OrthoDB" id="825031at2"/>
<sequence>MKQEVIRKLENFLNDFHYYKIEGHNAFQQLFKRGSKIVVLNATAYEDGLMLEVQLAIRVDEIEANIFRFYKQQETEKLSLSYWENHSQISLGISKRNLIQNEIELSKILSEIENAFVKEGFKWLDDLSNLNNLSEHLKEVIFSSVKRKPNLFKLCQRSYLLQILLGEKITDAVFYEYYEQLQLHKIPEHQLEEFLEFKSFLSSTKY</sequence>
<dbReference type="AlphaFoldDB" id="E4TRE7"/>
<dbReference type="STRING" id="643867.Ftrac_0679"/>
<dbReference type="Proteomes" id="UP000008720">
    <property type="component" value="Chromosome"/>
</dbReference>
<evidence type="ECO:0000313" key="2">
    <source>
        <dbReference type="Proteomes" id="UP000008720"/>
    </source>
</evidence>
<dbReference type="HOGENOM" id="CLU_1330626_0_0_10"/>
<accession>E4TRE7</accession>
<keyword evidence="2" id="KW-1185">Reference proteome</keyword>